<evidence type="ECO:0000256" key="31">
    <source>
        <dbReference type="ARBA" id="ARBA00049443"/>
    </source>
</evidence>
<evidence type="ECO:0000256" key="15">
    <source>
        <dbReference type="ARBA" id="ARBA00023033"/>
    </source>
</evidence>
<feature type="compositionally biased region" description="Basic and acidic residues" evidence="34">
    <location>
        <begin position="1559"/>
        <end position="1570"/>
    </location>
</feature>
<evidence type="ECO:0000256" key="5">
    <source>
        <dbReference type="ARBA" id="ARBA00022481"/>
    </source>
</evidence>
<feature type="compositionally biased region" description="Basic and acidic residues" evidence="34">
    <location>
        <begin position="1925"/>
        <end position="1955"/>
    </location>
</feature>
<feature type="compositionally biased region" description="Basic and acidic residues" evidence="34">
    <location>
        <begin position="1002"/>
        <end position="1046"/>
    </location>
</feature>
<name>A0AA88MDA1_CHASR</name>
<keyword evidence="12" id="KW-0521">NADP</keyword>
<keyword evidence="6" id="KW-0597">Phosphoprotein</keyword>
<evidence type="ECO:0000256" key="12">
    <source>
        <dbReference type="ARBA" id="ARBA00022857"/>
    </source>
</evidence>
<evidence type="ECO:0000256" key="17">
    <source>
        <dbReference type="ARBA" id="ARBA00023136"/>
    </source>
</evidence>
<evidence type="ECO:0000256" key="22">
    <source>
        <dbReference type="ARBA" id="ARBA00047574"/>
    </source>
</evidence>
<feature type="compositionally biased region" description="Low complexity" evidence="34">
    <location>
        <begin position="1230"/>
        <end position="1266"/>
    </location>
</feature>
<feature type="compositionally biased region" description="Basic and acidic residues" evidence="34">
    <location>
        <begin position="1664"/>
        <end position="1688"/>
    </location>
</feature>
<keyword evidence="16" id="KW-0443">Lipid metabolism</keyword>
<evidence type="ECO:0000256" key="20">
    <source>
        <dbReference type="ARBA" id="ARBA00047338"/>
    </source>
</evidence>
<feature type="compositionally biased region" description="Low complexity" evidence="34">
    <location>
        <begin position="1065"/>
        <end position="1086"/>
    </location>
</feature>
<dbReference type="FunFam" id="3.50.50.60:FF:000159">
    <property type="entry name" value="Dimethylaniline monooxygenase [N-oxide-forming]"/>
    <property type="match status" value="1"/>
</dbReference>
<feature type="compositionally biased region" description="Basic and acidic residues" evidence="34">
    <location>
        <begin position="1858"/>
        <end position="1872"/>
    </location>
</feature>
<feature type="compositionally biased region" description="Basic and acidic residues" evidence="34">
    <location>
        <begin position="1812"/>
        <end position="1829"/>
    </location>
</feature>
<feature type="compositionally biased region" description="Low complexity" evidence="34">
    <location>
        <begin position="2000"/>
        <end position="2025"/>
    </location>
</feature>
<dbReference type="InterPro" id="IPR033184">
    <property type="entry name" value="PRRC2"/>
</dbReference>
<comment type="catalytic activity">
    <reaction evidence="30">
        <text>heptan-4-one + NADPH + O2 + H(+) = propyl butanoate + NADP(+) + H2O</text>
        <dbReference type="Rhea" id="RHEA:54852"/>
        <dbReference type="ChEBI" id="CHEBI:15377"/>
        <dbReference type="ChEBI" id="CHEBI:15378"/>
        <dbReference type="ChEBI" id="CHEBI:15379"/>
        <dbReference type="ChEBI" id="CHEBI:57783"/>
        <dbReference type="ChEBI" id="CHEBI:58349"/>
        <dbReference type="ChEBI" id="CHEBI:89484"/>
        <dbReference type="ChEBI" id="CHEBI:89719"/>
    </reaction>
    <physiologicalReaction direction="left-to-right" evidence="30">
        <dbReference type="Rhea" id="RHEA:54853"/>
    </physiologicalReaction>
</comment>
<protein>
    <recommendedName>
        <fullName evidence="33">Flavin-containing monooxygenase</fullName>
        <ecNumber evidence="33">1.-.-.-</ecNumber>
    </recommendedName>
</protein>
<keyword evidence="10 33" id="KW-0274">FAD</keyword>
<dbReference type="GO" id="GO:0034899">
    <property type="term" value="F:trimethylamine monooxygenase activity"/>
    <property type="evidence" value="ECO:0007669"/>
    <property type="project" value="UniProtKB-EC"/>
</dbReference>
<keyword evidence="11" id="KW-0492">Microsome</keyword>
<dbReference type="GO" id="GO:0016174">
    <property type="term" value="F:NAD(P)H oxidase H2O2-forming activity"/>
    <property type="evidence" value="ECO:0007669"/>
    <property type="project" value="UniProtKB-EC"/>
</dbReference>
<evidence type="ECO:0000256" key="34">
    <source>
        <dbReference type="SAM" id="MobiDB-lite"/>
    </source>
</evidence>
<feature type="region of interest" description="Disordered" evidence="34">
    <location>
        <begin position="520"/>
        <end position="555"/>
    </location>
</feature>
<evidence type="ECO:0000256" key="9">
    <source>
        <dbReference type="ARBA" id="ARBA00022824"/>
    </source>
</evidence>
<reference evidence="36" key="1">
    <citation type="submission" date="2023-07" db="EMBL/GenBank/DDBJ databases">
        <title>Chromosome-level Genome Assembly of Striped Snakehead (Channa striata).</title>
        <authorList>
            <person name="Liu H."/>
        </authorList>
    </citation>
    <scope>NUCLEOTIDE SEQUENCE</scope>
    <source>
        <strain evidence="36">Gz</strain>
        <tissue evidence="36">Muscle</tissue>
    </source>
</reference>
<evidence type="ECO:0000256" key="32">
    <source>
        <dbReference type="ARBA" id="ARBA00049475"/>
    </source>
</evidence>
<dbReference type="Pfam" id="PF07001">
    <property type="entry name" value="BAT2_N"/>
    <property type="match status" value="1"/>
</dbReference>
<feature type="region of interest" description="Disordered" evidence="34">
    <location>
        <begin position="577"/>
        <end position="1282"/>
    </location>
</feature>
<evidence type="ECO:0000256" key="26">
    <source>
        <dbReference type="ARBA" id="ARBA00048041"/>
    </source>
</evidence>
<dbReference type="GO" id="GO:0005789">
    <property type="term" value="C:endoplasmic reticulum membrane"/>
    <property type="evidence" value="ECO:0007669"/>
    <property type="project" value="UniProtKB-SubCell"/>
</dbReference>
<accession>A0AA88MDA1</accession>
<evidence type="ECO:0000256" key="30">
    <source>
        <dbReference type="ARBA" id="ARBA00048990"/>
    </source>
</evidence>
<keyword evidence="15 33" id="KW-0503">Monooxygenase</keyword>
<evidence type="ECO:0000313" key="37">
    <source>
        <dbReference type="Proteomes" id="UP001187415"/>
    </source>
</evidence>
<feature type="compositionally biased region" description="Basic and acidic residues" evidence="34">
    <location>
        <begin position="1754"/>
        <end position="1767"/>
    </location>
</feature>
<dbReference type="Proteomes" id="UP001187415">
    <property type="component" value="Unassembled WGS sequence"/>
</dbReference>
<comment type="catalytic activity">
    <reaction evidence="28">
        <text>octan-3-one + NADPH + O2 + H(+) = ethyl hexanoate + NADP(+) + H2O</text>
        <dbReference type="Rhea" id="RHEA:54856"/>
        <dbReference type="ChEBI" id="CHEBI:15377"/>
        <dbReference type="ChEBI" id="CHEBI:15378"/>
        <dbReference type="ChEBI" id="CHEBI:15379"/>
        <dbReference type="ChEBI" id="CHEBI:57783"/>
        <dbReference type="ChEBI" id="CHEBI:58349"/>
        <dbReference type="ChEBI" id="CHEBI:80946"/>
        <dbReference type="ChEBI" id="CHEBI:86055"/>
    </reaction>
    <physiologicalReaction direction="left-to-right" evidence="28">
        <dbReference type="Rhea" id="RHEA:54857"/>
    </physiologicalReaction>
</comment>
<evidence type="ECO:0000256" key="21">
    <source>
        <dbReference type="ARBA" id="ARBA00047426"/>
    </source>
</evidence>
<evidence type="ECO:0000313" key="36">
    <source>
        <dbReference type="EMBL" id="KAK2835805.1"/>
    </source>
</evidence>
<evidence type="ECO:0000256" key="3">
    <source>
        <dbReference type="ARBA" id="ARBA00004524"/>
    </source>
</evidence>
<dbReference type="PRINTS" id="PR00370">
    <property type="entry name" value="FMOXYGENASE"/>
</dbReference>
<feature type="compositionally biased region" description="Polar residues" evidence="34">
    <location>
        <begin position="950"/>
        <end position="960"/>
    </location>
</feature>
<comment type="catalytic activity">
    <reaction evidence="27">
        <text>trimethylamine + NADPH + O2 = trimethylamine N-oxide + NADP(+) + H2O</text>
        <dbReference type="Rhea" id="RHEA:31979"/>
        <dbReference type="ChEBI" id="CHEBI:15377"/>
        <dbReference type="ChEBI" id="CHEBI:15379"/>
        <dbReference type="ChEBI" id="CHEBI:15724"/>
        <dbReference type="ChEBI" id="CHEBI:57783"/>
        <dbReference type="ChEBI" id="CHEBI:58349"/>
        <dbReference type="ChEBI" id="CHEBI:58389"/>
        <dbReference type="EC" id="1.14.13.148"/>
    </reaction>
    <physiologicalReaction direction="left-to-right" evidence="27">
        <dbReference type="Rhea" id="RHEA:31980"/>
    </physiologicalReaction>
</comment>
<dbReference type="GO" id="GO:0030154">
    <property type="term" value="P:cell differentiation"/>
    <property type="evidence" value="ECO:0007669"/>
    <property type="project" value="TreeGrafter"/>
</dbReference>
<evidence type="ECO:0000256" key="16">
    <source>
        <dbReference type="ARBA" id="ARBA00023098"/>
    </source>
</evidence>
<comment type="function">
    <text evidence="19">Broad spectrum monooxygenase that catalyzes the oxygenation of a wide variety of nitrogen- and sulfur-containing compounds including xenobiotics. Catalyzes the S-oxygenation of hypotaurine to produce taurine, an organic osmolyte involved in cell volume regulation as well as a variety of cytoprotective and developmental processes. In vitro, catalyzes the N-oxygenation of trimethylamine (TMA) to produce trimethylamine N-oxide (TMAO) and could therefore participate to the detoxification of this compound that is generated by the action of gut microbiota from dietary precursors such as choline, choline containing compounds, betaine or L-carnitine.</text>
</comment>
<feature type="compositionally biased region" description="Basic and acidic residues" evidence="34">
    <location>
        <begin position="1779"/>
        <end position="1790"/>
    </location>
</feature>
<feature type="region of interest" description="Disordered" evidence="34">
    <location>
        <begin position="1299"/>
        <end position="1395"/>
    </location>
</feature>
<evidence type="ECO:0000256" key="23">
    <source>
        <dbReference type="ARBA" id="ARBA00047855"/>
    </source>
</evidence>
<dbReference type="PANTHER" id="PTHR14038">
    <property type="entry name" value="BAT2 HLA-B-ASSOCIATED TRANSCRIPT 2"/>
    <property type="match status" value="1"/>
</dbReference>
<evidence type="ECO:0000256" key="11">
    <source>
        <dbReference type="ARBA" id="ARBA00022848"/>
    </source>
</evidence>
<comment type="function">
    <text evidence="18">Acts as a Baeyer-Villiger monooxygenase on a broad range of substrates. Catalyzes the insertion of an oxygen atom into a carbon-carbon bond adjacent to a carbonyl, which converts ketones to esters. Active on diverse carbonyl compounds, whereas soft nucleophiles are mostly non- or poorly reactive. In contrast with other forms of FMO it is non- or poorly active on 'classical' substrates such as drugs, pesticides, and dietary components containing soft nucleophilic heteroatoms. Able to oxidize drug molecules bearing a carbonyl group on an aliphatic chain, such as nabumetone and pentoxifylline. Also, in the absence of substrates, shows slow but yet significant NADPH oxidase activity. Acts as a positive modulator of cholesterol biosynthesis as well as glucose homeostasis, promoting metabolic aging via pleiotropic effects.</text>
</comment>
<evidence type="ECO:0000256" key="4">
    <source>
        <dbReference type="ARBA" id="ARBA00009183"/>
    </source>
</evidence>
<feature type="compositionally biased region" description="Basic and acidic residues" evidence="34">
    <location>
        <begin position="1378"/>
        <end position="1395"/>
    </location>
</feature>
<keyword evidence="7 33" id="KW-0285">Flavoprotein</keyword>
<keyword evidence="14 33" id="KW-0560">Oxidoreductase</keyword>
<keyword evidence="37" id="KW-1185">Reference proteome</keyword>
<evidence type="ECO:0000256" key="14">
    <source>
        <dbReference type="ARBA" id="ARBA00023002"/>
    </source>
</evidence>
<evidence type="ECO:0000256" key="6">
    <source>
        <dbReference type="ARBA" id="ARBA00022553"/>
    </source>
</evidence>
<dbReference type="PANTHER" id="PTHR14038:SF6">
    <property type="entry name" value="PROTEIN PRRC2C"/>
    <property type="match status" value="1"/>
</dbReference>
<feature type="compositionally biased region" description="Polar residues" evidence="34">
    <location>
        <begin position="651"/>
        <end position="660"/>
    </location>
</feature>
<evidence type="ECO:0000256" key="2">
    <source>
        <dbReference type="ARBA" id="ARBA00004389"/>
    </source>
</evidence>
<dbReference type="Gene3D" id="3.50.50.60">
    <property type="entry name" value="FAD/NAD(P)-binding domain"/>
    <property type="match status" value="2"/>
</dbReference>
<feature type="compositionally biased region" description="Basic and acidic residues" evidence="34">
    <location>
        <begin position="1094"/>
        <end position="1118"/>
    </location>
</feature>
<comment type="catalytic activity">
    <reaction evidence="22">
        <text>heptan-2-one + NADPH + O2 + H(+) = pentyl acetate + NADP(+) + H2O</text>
        <dbReference type="Rhea" id="RHEA:54836"/>
        <dbReference type="ChEBI" id="CHEBI:5672"/>
        <dbReference type="ChEBI" id="CHEBI:15377"/>
        <dbReference type="ChEBI" id="CHEBI:15378"/>
        <dbReference type="ChEBI" id="CHEBI:15379"/>
        <dbReference type="ChEBI" id="CHEBI:57783"/>
        <dbReference type="ChEBI" id="CHEBI:58349"/>
        <dbReference type="ChEBI" id="CHEBI:87362"/>
    </reaction>
    <physiologicalReaction direction="left-to-right" evidence="22">
        <dbReference type="Rhea" id="RHEA:54837"/>
    </physiologicalReaction>
</comment>
<dbReference type="GO" id="GO:0006629">
    <property type="term" value="P:lipid metabolic process"/>
    <property type="evidence" value="ECO:0007669"/>
    <property type="project" value="UniProtKB-KW"/>
</dbReference>
<dbReference type="GO" id="GO:0050661">
    <property type="term" value="F:NADP binding"/>
    <property type="evidence" value="ECO:0007669"/>
    <property type="project" value="InterPro"/>
</dbReference>
<evidence type="ECO:0000256" key="18">
    <source>
        <dbReference type="ARBA" id="ARBA00045722"/>
    </source>
</evidence>
<comment type="catalytic activity">
    <reaction evidence="26">
        <text>hypotaurine + NADPH + O2 + H(+) = taurine + NADP(+) + H2O</text>
        <dbReference type="Rhea" id="RHEA:69819"/>
        <dbReference type="ChEBI" id="CHEBI:15377"/>
        <dbReference type="ChEBI" id="CHEBI:15378"/>
        <dbReference type="ChEBI" id="CHEBI:15379"/>
        <dbReference type="ChEBI" id="CHEBI:57783"/>
        <dbReference type="ChEBI" id="CHEBI:57853"/>
        <dbReference type="ChEBI" id="CHEBI:58349"/>
        <dbReference type="ChEBI" id="CHEBI:507393"/>
        <dbReference type="EC" id="1.14.13.8"/>
    </reaction>
    <physiologicalReaction direction="left-to-right" evidence="26">
        <dbReference type="Rhea" id="RHEA:69820"/>
    </physiologicalReaction>
</comment>
<comment type="catalytic activity">
    <reaction evidence="23">
        <text>sulcatone + NADPH + O2 + H(+) = 4-methylpent-3-en-1-yl acetate + NADP(+) + H2O</text>
        <dbReference type="Rhea" id="RHEA:54864"/>
        <dbReference type="ChEBI" id="CHEBI:15377"/>
        <dbReference type="ChEBI" id="CHEBI:15378"/>
        <dbReference type="ChEBI" id="CHEBI:15379"/>
        <dbReference type="ChEBI" id="CHEBI:16310"/>
        <dbReference type="ChEBI" id="CHEBI:57783"/>
        <dbReference type="ChEBI" id="CHEBI:58349"/>
        <dbReference type="ChEBI" id="CHEBI:138373"/>
    </reaction>
    <physiologicalReaction direction="left-to-right" evidence="23">
        <dbReference type="Rhea" id="RHEA:54865"/>
    </physiologicalReaction>
</comment>
<evidence type="ECO:0000259" key="35">
    <source>
        <dbReference type="Pfam" id="PF07001"/>
    </source>
</evidence>
<dbReference type="EMBL" id="JAUPFM010000012">
    <property type="protein sequence ID" value="KAK2835805.1"/>
    <property type="molecule type" value="Genomic_DNA"/>
</dbReference>
<feature type="compositionally biased region" description="Polar residues" evidence="34">
    <location>
        <begin position="1210"/>
        <end position="1221"/>
    </location>
</feature>
<feature type="compositionally biased region" description="Pro residues" evidence="34">
    <location>
        <begin position="1365"/>
        <end position="1375"/>
    </location>
</feature>
<comment type="catalytic activity">
    <reaction evidence="21">
        <text>hexan-3-one + NADPH + O2 + H(+) = propyl propanoate + NADP(+) + H2O</text>
        <dbReference type="Rhea" id="RHEA:54848"/>
        <dbReference type="ChEBI" id="CHEBI:15377"/>
        <dbReference type="ChEBI" id="CHEBI:15378"/>
        <dbReference type="ChEBI" id="CHEBI:15379"/>
        <dbReference type="ChEBI" id="CHEBI:57783"/>
        <dbReference type="ChEBI" id="CHEBI:58349"/>
        <dbReference type="ChEBI" id="CHEBI:89828"/>
        <dbReference type="ChEBI" id="CHEBI:89891"/>
    </reaction>
    <physiologicalReaction direction="left-to-right" evidence="21">
        <dbReference type="Rhea" id="RHEA:54849"/>
    </physiologicalReaction>
</comment>
<feature type="region of interest" description="Disordered" evidence="34">
    <location>
        <begin position="1493"/>
        <end position="2025"/>
    </location>
</feature>
<dbReference type="Pfam" id="PF00743">
    <property type="entry name" value="FMO-like"/>
    <property type="match status" value="1"/>
</dbReference>
<feature type="compositionally biased region" description="Low complexity" evidence="34">
    <location>
        <begin position="1613"/>
        <end position="1623"/>
    </location>
</feature>
<keyword evidence="8" id="KW-0812">Transmembrane</keyword>
<feature type="compositionally biased region" description="Polar residues" evidence="34">
    <location>
        <begin position="975"/>
        <end position="984"/>
    </location>
</feature>
<feature type="compositionally biased region" description="Basic and acidic residues" evidence="34">
    <location>
        <begin position="755"/>
        <end position="766"/>
    </location>
</feature>
<comment type="catalytic activity">
    <reaction evidence="20">
        <text>hypotaurine + NADH + O2 + H(+) = taurine + NAD(+) + H2O</text>
        <dbReference type="Rhea" id="RHEA:74111"/>
        <dbReference type="ChEBI" id="CHEBI:15377"/>
        <dbReference type="ChEBI" id="CHEBI:15378"/>
        <dbReference type="ChEBI" id="CHEBI:15379"/>
        <dbReference type="ChEBI" id="CHEBI:57540"/>
        <dbReference type="ChEBI" id="CHEBI:57853"/>
        <dbReference type="ChEBI" id="CHEBI:57945"/>
        <dbReference type="ChEBI" id="CHEBI:507393"/>
        <dbReference type="EC" id="1.14.13.8"/>
    </reaction>
    <physiologicalReaction direction="left-to-right" evidence="20">
        <dbReference type="Rhea" id="RHEA:74112"/>
    </physiologicalReaction>
</comment>
<comment type="catalytic activity">
    <reaction evidence="32">
        <text>octan-3-one + NADPH + O2 + H(+) = pentyl propanoate + NADP(+) + H2O</text>
        <dbReference type="Rhea" id="RHEA:54840"/>
        <dbReference type="ChEBI" id="CHEBI:15377"/>
        <dbReference type="ChEBI" id="CHEBI:15378"/>
        <dbReference type="ChEBI" id="CHEBI:15379"/>
        <dbReference type="ChEBI" id="CHEBI:57783"/>
        <dbReference type="ChEBI" id="CHEBI:58349"/>
        <dbReference type="ChEBI" id="CHEBI:80946"/>
        <dbReference type="ChEBI" id="CHEBI:87373"/>
    </reaction>
    <physiologicalReaction direction="left-to-right" evidence="32">
        <dbReference type="Rhea" id="RHEA:54841"/>
    </physiologicalReaction>
</comment>
<evidence type="ECO:0000256" key="1">
    <source>
        <dbReference type="ARBA" id="ARBA00001974"/>
    </source>
</evidence>
<evidence type="ECO:0000256" key="29">
    <source>
        <dbReference type="ARBA" id="ARBA00048989"/>
    </source>
</evidence>
<gene>
    <name evidence="36" type="ORF">Q5P01_016289</name>
</gene>
<dbReference type="GO" id="GO:0004499">
    <property type="term" value="F:N,N-dimethylaniline monooxygenase activity"/>
    <property type="evidence" value="ECO:0007669"/>
    <property type="project" value="InterPro"/>
</dbReference>
<dbReference type="InterPro" id="IPR002257">
    <property type="entry name" value="Flavin_mOase_5"/>
</dbReference>
<comment type="catalytic activity">
    <reaction evidence="29">
        <text>(2E)-geranial + NADPH + O2 + H(+) = (1E)-2,6-dimethylhepta-1,5-dien-1-yl formate + NADP(+) + H2O</text>
        <dbReference type="Rhea" id="RHEA:54860"/>
        <dbReference type="ChEBI" id="CHEBI:15377"/>
        <dbReference type="ChEBI" id="CHEBI:15378"/>
        <dbReference type="ChEBI" id="CHEBI:15379"/>
        <dbReference type="ChEBI" id="CHEBI:16980"/>
        <dbReference type="ChEBI" id="CHEBI:57783"/>
        <dbReference type="ChEBI" id="CHEBI:58349"/>
        <dbReference type="ChEBI" id="CHEBI:138375"/>
    </reaction>
    <physiologicalReaction direction="left-to-right" evidence="29">
        <dbReference type="Rhea" id="RHEA:54861"/>
    </physiologicalReaction>
</comment>
<sequence length="2036" mass="226977">MRRGKGETSSDRRWYRSFTGIHLNYESSDDIGGLWRFKENPEPDRASIYHSVIINTSKEMMCFSDFPIPAHFPNFMHNSLIMDYFRMYADRFQLTKHIRFNTKVLQVKQRSNFSQSGQWDVEIENNNGKKEKHFFDAVMICTGHHCHPNLPLHDFPGINTFKGTYFHSRDYKTPDEWRNKNAIVIGVGNSGGDIAVELSRVTKQVYLSTRRGTWVLNRVGKNGMPLDLLYNRVVNFLSRILPFGVFCSLGERELNQRFDHSLYNLKPKHSLLSQHPTVNDELPNRILSGTVQVKPNIRRFQGSSVEFDDGSVVEDVDLVVFATGYRFSFPFLAPHVVSVSENKVSLYKYVFPPELDRPTLAIIGLVQPLGAIMPISEMQARWATRVFKGCIKLPSVAAMLKEVQCKQETMAKRYVTSQRHTIQVDYITYMDEVAELLGVRPRIGRMLLTDPRLGLNVMFGPCTPYQYRLRGPGMWAGARQAILTQWERVARPMQTRPCNEPKPKKSYKLPLVVSGQNRIASESAKQPKGQSRHRRWQEAGSGGEAKGPDSMSFQRNGKSLETQKTAVAARHGLQSLGKVAVSRRMPPPANLPSLKAENKGNDPNVNIVPKDGSGWASRTEAGEERQQETPPPQSKPAVPQSQELPIGGSRSWANSKQTQLDGAPRVSSHFHQEFPSLQAAGEKGDTQDEEPYGPGPSLRPQNVGSWREGGGRNLNTAPGPPEMDNRPPEEGDTNLGNSTPPVEADEPGRNVTTEGQREKRDGRDRLPPPGPPQPKLNGGQQPPGGVPTHFDPAFRSMMPPYMFHAYPQMSLGQGQGNFRYPVPQDGAKAPRSARPQQPPPQSWLQDPDRPSIISATELKELDNLDTDADEGWAGAQMEVDYTEKLNFSDDEENQASKDKGENWEWMGKVERIRSRPSDSQEGWKEGSEDRGVNKTSWADTVDPRAPSPGSMGQYNKSAATTDYPGGSRPVAGTATRGSKPQPTAASGADEDSEAWRQKRKKPSEVSEAVERARRRREEEERRMEEQRLAACAEKLKRLNEKHRQSTDGKSATAQTTSDDIACEEASLSAPASSPVPSVTVSQSQAPIMQASLPERVDRDREWIERESVEPNAEEDVHLTRQPSPPIQRTVAVVPEPQSEGEGSLPEVSPVMDDNQTDRTAVPIRDYFSMEDNRGDDAHLSLAHMDTPSGEEAPVAPPQLEGEAATAMRPSLTSGYSKQFQKSLPPRFLRQQEQMKQQQWQQQQQQSGGSVSPSSGGGVPASQQQQQHRSMYPPMGPHHQHLASMGFDPRWLMMQSYMDPRMMSGRPPIDMPSNIHPGRIPPKQVVRREPGDNSSSSSDSFDHLTRPIRDHGLASDSRIVWGSDPYPQPEPLPSVTPPKGRDDKKESRMDSGLDLDRGLIAMYPPDHSALDSRKNNFFRDNTDSISAFTQGPEDVSGSLDRVPVGPAFDSEEAGLPSGEEVEALGQAMLQRSVSQGSSHSLKLDEPRFDGIALGTKSLDLQDTGERVDDKPQNELYSQAAVTSNRATPPTDGLHKQEKLPLPAPSKQKAELRWGGRSGGGRREGQGGERPVRRSGPIKKPVLRDMKEEREQREEKEKRHEKGERGDRSKKDQSSKAPSAAAVVSEGSRPQGEGKRESTEVEETPAGHQRARDSQPSSGVLTSSSQEEKADKPANNEKHPEPKLPIRKESNIPPRVYRREERERERERDKEMDKDRERDWPSDMGFKGRGRGEYYSRGRSYRGTYSGRGRGSRGRSRTEYPYREPRPRSDLPSGGGPGAFRNREESETRSESSDFEVIPKRRRRRGSDTDSESEGGRESASDTGPSDREPSTKPSRPLRRELPGESRSGAHKPGFGPPHAGEKIGTRGDDESRPKPGFLPKGEPSRRGRGGLYSRRGGARERGGPRSAPIRRPAAREPSQWPSKPMETFRPEETESTQRYDNPPERRPPKSECKKFGDGAPQSSRERPRRSRPARPPRQDKPPRFRRLKEREAAVLASGETAPNPSVSLPPVSVAATPSSASVPVSLPQHCLELLEPL</sequence>
<feature type="compositionally biased region" description="Basic and acidic residues" evidence="34">
    <location>
        <begin position="1580"/>
        <end position="1612"/>
    </location>
</feature>
<feature type="compositionally biased region" description="Basic and acidic residues" evidence="34">
    <location>
        <begin position="1975"/>
        <end position="1991"/>
    </location>
</feature>
<keyword evidence="9" id="KW-0256">Endoplasmic reticulum</keyword>
<dbReference type="InterPro" id="IPR009738">
    <property type="entry name" value="BAT2_N"/>
</dbReference>
<evidence type="ECO:0000256" key="25">
    <source>
        <dbReference type="ARBA" id="ARBA00047977"/>
    </source>
</evidence>
<evidence type="ECO:0000256" key="28">
    <source>
        <dbReference type="ARBA" id="ARBA00048459"/>
    </source>
</evidence>
<comment type="catalytic activity">
    <reaction evidence="31">
        <text>N,N-dimethylaniline + NADPH + O2 + H(+) = N,N-dimethylaniline N-oxide + NADP(+) + H2O</text>
        <dbReference type="Rhea" id="RHEA:24468"/>
        <dbReference type="ChEBI" id="CHEBI:15377"/>
        <dbReference type="ChEBI" id="CHEBI:15378"/>
        <dbReference type="ChEBI" id="CHEBI:15379"/>
        <dbReference type="ChEBI" id="CHEBI:16269"/>
        <dbReference type="ChEBI" id="CHEBI:17735"/>
        <dbReference type="ChEBI" id="CHEBI:57783"/>
        <dbReference type="ChEBI" id="CHEBI:58349"/>
        <dbReference type="EC" id="1.14.13.8"/>
    </reaction>
    <physiologicalReaction direction="left-to-right" evidence="31">
        <dbReference type="Rhea" id="RHEA:24469"/>
    </physiologicalReaction>
</comment>
<dbReference type="GO" id="GO:0050660">
    <property type="term" value="F:flavin adenine dinucleotide binding"/>
    <property type="evidence" value="ECO:0007669"/>
    <property type="project" value="InterPro"/>
</dbReference>
<proteinExistence type="inferred from homology"/>
<feature type="compositionally biased region" description="Basic and acidic residues" evidence="34">
    <location>
        <begin position="1502"/>
        <end position="1511"/>
    </location>
</feature>
<feature type="compositionally biased region" description="Polar residues" evidence="34">
    <location>
        <begin position="1513"/>
        <end position="1526"/>
    </location>
</feature>
<comment type="catalytic activity">
    <reaction evidence="24">
        <text>NADPH + O2 + H(+) = H2O2 + NADP(+)</text>
        <dbReference type="Rhea" id="RHEA:11260"/>
        <dbReference type="ChEBI" id="CHEBI:15378"/>
        <dbReference type="ChEBI" id="CHEBI:15379"/>
        <dbReference type="ChEBI" id="CHEBI:16240"/>
        <dbReference type="ChEBI" id="CHEBI:57783"/>
        <dbReference type="ChEBI" id="CHEBI:58349"/>
        <dbReference type="EC" id="1.6.3.1"/>
    </reaction>
    <physiologicalReaction direction="left-to-right" evidence="24">
        <dbReference type="Rhea" id="RHEA:11261"/>
    </physiologicalReaction>
</comment>
<keyword evidence="13" id="KW-1133">Transmembrane helix</keyword>
<dbReference type="SUPFAM" id="SSF51905">
    <property type="entry name" value="FAD/NAD(P)-binding domain"/>
    <property type="match status" value="2"/>
</dbReference>
<feature type="domain" description="BAT2 N-terminal" evidence="35">
    <location>
        <begin position="557"/>
        <end position="685"/>
    </location>
</feature>
<organism evidence="36 37">
    <name type="scientific">Channa striata</name>
    <name type="common">Snakehead murrel</name>
    <name type="synonym">Ophicephalus striatus</name>
    <dbReference type="NCBI Taxonomy" id="64152"/>
    <lineage>
        <taxon>Eukaryota</taxon>
        <taxon>Metazoa</taxon>
        <taxon>Chordata</taxon>
        <taxon>Craniata</taxon>
        <taxon>Vertebrata</taxon>
        <taxon>Euteleostomi</taxon>
        <taxon>Actinopterygii</taxon>
        <taxon>Neopterygii</taxon>
        <taxon>Teleostei</taxon>
        <taxon>Neoteleostei</taxon>
        <taxon>Acanthomorphata</taxon>
        <taxon>Anabantaria</taxon>
        <taxon>Anabantiformes</taxon>
        <taxon>Channoidei</taxon>
        <taxon>Channidae</taxon>
        <taxon>Channa</taxon>
    </lineage>
</organism>
<evidence type="ECO:0000256" key="24">
    <source>
        <dbReference type="ARBA" id="ARBA00047864"/>
    </source>
</evidence>
<dbReference type="InterPro" id="IPR036188">
    <property type="entry name" value="FAD/NAD-bd_sf"/>
</dbReference>
<evidence type="ECO:0000256" key="27">
    <source>
        <dbReference type="ARBA" id="ARBA00048088"/>
    </source>
</evidence>
<evidence type="ECO:0000256" key="8">
    <source>
        <dbReference type="ARBA" id="ARBA00022692"/>
    </source>
</evidence>
<dbReference type="InterPro" id="IPR000960">
    <property type="entry name" value="Flavin_mOase"/>
</dbReference>
<dbReference type="PRINTS" id="PR01125">
    <property type="entry name" value="FMOXYGENASE5"/>
</dbReference>
<feature type="compositionally biased region" description="Basic and acidic residues" evidence="34">
    <location>
        <begin position="1339"/>
        <end position="1352"/>
    </location>
</feature>
<dbReference type="InterPro" id="IPR020946">
    <property type="entry name" value="Flavin_mOase-like"/>
</dbReference>
<evidence type="ECO:0000256" key="10">
    <source>
        <dbReference type="ARBA" id="ARBA00022827"/>
    </source>
</evidence>
<evidence type="ECO:0000256" key="19">
    <source>
        <dbReference type="ARBA" id="ARBA00045957"/>
    </source>
</evidence>
<comment type="caution">
    <text evidence="36">The sequence shown here is derived from an EMBL/GenBank/DDBJ whole genome shotgun (WGS) entry which is preliminary data.</text>
</comment>
<evidence type="ECO:0000256" key="13">
    <source>
        <dbReference type="ARBA" id="ARBA00022989"/>
    </source>
</evidence>
<feature type="compositionally biased region" description="Basic and acidic residues" evidence="34">
    <location>
        <begin position="1695"/>
        <end position="1719"/>
    </location>
</feature>
<feature type="compositionally biased region" description="Polar residues" evidence="34">
    <location>
        <begin position="1652"/>
        <end position="1663"/>
    </location>
</feature>
<comment type="catalytic activity">
    <reaction evidence="25">
        <text>hexan-3-one + NADPH + O2 + H(+) = ethyl butanoate + NADP(+) + H2O</text>
        <dbReference type="Rhea" id="RHEA:54844"/>
        <dbReference type="ChEBI" id="CHEBI:15377"/>
        <dbReference type="ChEBI" id="CHEBI:15378"/>
        <dbReference type="ChEBI" id="CHEBI:15379"/>
        <dbReference type="ChEBI" id="CHEBI:57783"/>
        <dbReference type="ChEBI" id="CHEBI:58349"/>
        <dbReference type="ChEBI" id="CHEBI:88764"/>
        <dbReference type="ChEBI" id="CHEBI:89891"/>
    </reaction>
    <physiologicalReaction direction="left-to-right" evidence="25">
        <dbReference type="Rhea" id="RHEA:54845"/>
    </physiologicalReaction>
</comment>
<comment type="subcellular location">
    <subcellularLocation>
        <location evidence="2">Endoplasmic reticulum membrane</location>
        <topology evidence="2">Single-pass membrane protein</topology>
    </subcellularLocation>
    <subcellularLocation>
        <location evidence="3">Microsome membrane</location>
    </subcellularLocation>
</comment>
<comment type="similarity">
    <text evidence="4 33">Belongs to the FMO family.</text>
</comment>
<feature type="compositionally biased region" description="Polar residues" evidence="34">
    <location>
        <begin position="1047"/>
        <end position="1058"/>
    </location>
</feature>
<keyword evidence="5" id="KW-0488">Methylation</keyword>
<evidence type="ECO:0000256" key="7">
    <source>
        <dbReference type="ARBA" id="ARBA00022630"/>
    </source>
</evidence>
<feature type="compositionally biased region" description="Low complexity" evidence="34">
    <location>
        <begin position="1735"/>
        <end position="1745"/>
    </location>
</feature>
<dbReference type="EC" id="1.-.-.-" evidence="33"/>
<evidence type="ECO:0000256" key="33">
    <source>
        <dbReference type="RuleBase" id="RU361177"/>
    </source>
</evidence>
<feature type="compositionally biased region" description="Basic and acidic residues" evidence="34">
    <location>
        <begin position="894"/>
        <end position="932"/>
    </location>
</feature>
<keyword evidence="17" id="KW-0472">Membrane</keyword>
<comment type="cofactor">
    <cofactor evidence="1 33">
        <name>FAD</name>
        <dbReference type="ChEBI" id="CHEBI:57692"/>
    </cofactor>
</comment>